<dbReference type="Proteomes" id="UP000228867">
    <property type="component" value="Unassembled WGS sequence"/>
</dbReference>
<proteinExistence type="predicted"/>
<evidence type="ECO:0000313" key="2">
    <source>
        <dbReference type="EMBL" id="PIR06003.1"/>
    </source>
</evidence>
<keyword evidence="1" id="KW-0472">Membrane</keyword>
<protein>
    <submittedName>
        <fullName evidence="2">Uncharacterized protein</fullName>
    </submittedName>
</protein>
<organism evidence="2 3">
    <name type="scientific">Candidatus Jorgensenbacteria bacterium CG11_big_fil_rev_8_21_14_0_20_38_23</name>
    <dbReference type="NCBI Taxonomy" id="1974594"/>
    <lineage>
        <taxon>Bacteria</taxon>
        <taxon>Candidatus Joergenseniibacteriota</taxon>
    </lineage>
</organism>
<gene>
    <name evidence="2" type="ORF">COV54_03580</name>
</gene>
<dbReference type="Pfam" id="PF18898">
    <property type="entry name" value="DUF5654"/>
    <property type="match status" value="1"/>
</dbReference>
<accession>A0A2H0NAT7</accession>
<comment type="caution">
    <text evidence="2">The sequence shown here is derived from an EMBL/GenBank/DDBJ whole genome shotgun (WGS) entry which is preliminary data.</text>
</comment>
<dbReference type="InterPro" id="IPR043713">
    <property type="entry name" value="DUF5654"/>
</dbReference>
<dbReference type="AlphaFoldDB" id="A0A2H0NAT7"/>
<reference evidence="2 3" key="1">
    <citation type="submission" date="2017-09" db="EMBL/GenBank/DDBJ databases">
        <title>Depth-based differentiation of microbial function through sediment-hosted aquifers and enrichment of novel symbionts in the deep terrestrial subsurface.</title>
        <authorList>
            <person name="Probst A.J."/>
            <person name="Ladd B."/>
            <person name="Jarett J.K."/>
            <person name="Geller-Mcgrath D.E."/>
            <person name="Sieber C.M."/>
            <person name="Emerson J.B."/>
            <person name="Anantharaman K."/>
            <person name="Thomas B.C."/>
            <person name="Malmstrom R."/>
            <person name="Stieglmeier M."/>
            <person name="Klingl A."/>
            <person name="Woyke T."/>
            <person name="Ryan C.M."/>
            <person name="Banfield J.F."/>
        </authorList>
    </citation>
    <scope>NUCLEOTIDE SEQUENCE [LARGE SCALE GENOMIC DNA]</scope>
    <source>
        <strain evidence="2">CG11_big_fil_rev_8_21_14_0_20_38_23</strain>
    </source>
</reference>
<sequence>MAAFGLVAGLAWNEAIKSLIEYIFPLSRNTLLLKFVYAILITLILVFISIYLVKLLKAEEKNK</sequence>
<name>A0A2H0NAT7_9BACT</name>
<evidence type="ECO:0000313" key="3">
    <source>
        <dbReference type="Proteomes" id="UP000228867"/>
    </source>
</evidence>
<keyword evidence="1" id="KW-1133">Transmembrane helix</keyword>
<dbReference type="EMBL" id="PCWR01000072">
    <property type="protein sequence ID" value="PIR06003.1"/>
    <property type="molecule type" value="Genomic_DNA"/>
</dbReference>
<feature type="transmembrane region" description="Helical" evidence="1">
    <location>
        <begin position="31"/>
        <end position="53"/>
    </location>
</feature>
<evidence type="ECO:0000256" key="1">
    <source>
        <dbReference type="SAM" id="Phobius"/>
    </source>
</evidence>
<keyword evidence="1" id="KW-0812">Transmembrane</keyword>